<proteinExistence type="predicted"/>
<gene>
    <name evidence="1" type="ORF">KPL71_008748</name>
</gene>
<evidence type="ECO:0000313" key="2">
    <source>
        <dbReference type="Proteomes" id="UP000829398"/>
    </source>
</evidence>
<reference evidence="2" key="1">
    <citation type="journal article" date="2023" name="Hortic. Res.">
        <title>A chromosome-level phased genome enabling allele-level studies in sweet orange: a case study on citrus Huanglongbing tolerance.</title>
        <authorList>
            <person name="Wu B."/>
            <person name="Yu Q."/>
            <person name="Deng Z."/>
            <person name="Duan Y."/>
            <person name="Luo F."/>
            <person name="Gmitter F. Jr."/>
        </authorList>
    </citation>
    <scope>NUCLEOTIDE SEQUENCE [LARGE SCALE GENOMIC DNA]</scope>
    <source>
        <strain evidence="2">cv. Valencia</strain>
    </source>
</reference>
<accession>A0ACB8M8X9</accession>
<dbReference type="Proteomes" id="UP000829398">
    <property type="component" value="Chromosome 3"/>
</dbReference>
<protein>
    <submittedName>
        <fullName evidence="1">Uncharacterized protein</fullName>
    </submittedName>
</protein>
<name>A0ACB8M8X9_CITSI</name>
<sequence>MKEVVRTEVLKLLDACIIYPISDSSWVSPVQVVPKKSGVTVVTNADNELIPTRVTTGWRVCIDYRKLNSVTRKDHFPLPFIDQMLDRLAGHEFYYFLDGYSGYNQIPIAPKDQEKTTFTCPFGTFAYRRMPFGLCNAPATFQRCMLSIFSDMVERFLEVFMDDFSVFGDSFDQCLHHLTLVLQRCTEKSLVLNWEKCHFMVKQGIVLGHIISSKGIEVDKAKVDLISNLPPPKTVREEFDLEFKDKKGTENVVADHLSRLHFDTITEPLILNESFPDEQLMSVEVLPWYADIVNYLITGKLPEHWTKQDNAKFFAEINNFFWDEPYLFKYCADQIVRRCVPENEIQNILSFCHAQACGGHFSAKKTETKVLQCGFYWPTIFRDAYTFCSSCDRTAFKTPIGMSPYRLVYGKACHLPGELEHRAYWAIKKFNFDMQQASSERRLQLAELEEIRNDAYENAKIYKQRMKVFHDKQIMIKSFTPGQKVLLFNSRLHLFPGMDRNEILAKLHKRFPSLPQNALLTIYKARSERMRSLMRNNIPADIRWLIEAKVRLAGELPPKFIAYMPGCGKGNYARKRRARRISVACHKCARMSCDRNPCSLGMVSDNREDKI</sequence>
<organism evidence="1 2">
    <name type="scientific">Citrus sinensis</name>
    <name type="common">Sweet orange</name>
    <name type="synonym">Citrus aurantium var. sinensis</name>
    <dbReference type="NCBI Taxonomy" id="2711"/>
    <lineage>
        <taxon>Eukaryota</taxon>
        <taxon>Viridiplantae</taxon>
        <taxon>Streptophyta</taxon>
        <taxon>Embryophyta</taxon>
        <taxon>Tracheophyta</taxon>
        <taxon>Spermatophyta</taxon>
        <taxon>Magnoliopsida</taxon>
        <taxon>eudicotyledons</taxon>
        <taxon>Gunneridae</taxon>
        <taxon>Pentapetalae</taxon>
        <taxon>rosids</taxon>
        <taxon>malvids</taxon>
        <taxon>Sapindales</taxon>
        <taxon>Rutaceae</taxon>
        <taxon>Aurantioideae</taxon>
        <taxon>Citrus</taxon>
    </lineage>
</organism>
<comment type="caution">
    <text evidence="1">The sequence shown here is derived from an EMBL/GenBank/DDBJ whole genome shotgun (WGS) entry which is preliminary data.</text>
</comment>
<keyword evidence="2" id="KW-1185">Reference proteome</keyword>
<evidence type="ECO:0000313" key="1">
    <source>
        <dbReference type="EMBL" id="KAH9782108.1"/>
    </source>
</evidence>
<dbReference type="EMBL" id="CM039172">
    <property type="protein sequence ID" value="KAH9782108.1"/>
    <property type="molecule type" value="Genomic_DNA"/>
</dbReference>